<dbReference type="HAMAP" id="MF_00634">
    <property type="entry name" value="UPF0235"/>
    <property type="match status" value="1"/>
</dbReference>
<comment type="caution">
    <text evidence="3">The sequence shown here is derived from an EMBL/GenBank/DDBJ whole genome shotgun (WGS) entry which is preliminary data.</text>
</comment>
<reference evidence="3 4" key="1">
    <citation type="submission" date="2019-01" db="EMBL/GenBank/DDBJ databases">
        <title>Sphingomonas mucosissima sp. nov. and Sphingomonas desiccabilis sp. nov., from biological soil crusts in the Colorado Plateau, USA.</title>
        <authorList>
            <person name="Zhu D."/>
        </authorList>
    </citation>
    <scope>NUCLEOTIDE SEQUENCE [LARGE SCALE GENOMIC DNA]</scope>
    <source>
        <strain evidence="3 4">CP1D</strain>
    </source>
</reference>
<accession>A0A4Q2IQ05</accession>
<dbReference type="SMART" id="SM01152">
    <property type="entry name" value="DUF167"/>
    <property type="match status" value="1"/>
</dbReference>
<evidence type="ECO:0000256" key="1">
    <source>
        <dbReference type="ARBA" id="ARBA00010364"/>
    </source>
</evidence>
<dbReference type="EMBL" id="SDPT01000002">
    <property type="protein sequence ID" value="RXZ31796.1"/>
    <property type="molecule type" value="Genomic_DNA"/>
</dbReference>
<evidence type="ECO:0000313" key="3">
    <source>
        <dbReference type="EMBL" id="RXZ31796.1"/>
    </source>
</evidence>
<dbReference type="GO" id="GO:0005737">
    <property type="term" value="C:cytoplasm"/>
    <property type="evidence" value="ECO:0007669"/>
    <property type="project" value="TreeGrafter"/>
</dbReference>
<dbReference type="Pfam" id="PF02594">
    <property type="entry name" value="DUF167"/>
    <property type="match status" value="1"/>
</dbReference>
<comment type="similarity">
    <text evidence="1 2">Belongs to the UPF0235 family.</text>
</comment>
<dbReference type="PANTHER" id="PTHR13420:SF7">
    <property type="entry name" value="UPF0235 PROTEIN C15ORF40"/>
    <property type="match status" value="1"/>
</dbReference>
<keyword evidence="4" id="KW-1185">Reference proteome</keyword>
<dbReference type="SUPFAM" id="SSF69786">
    <property type="entry name" value="YggU-like"/>
    <property type="match status" value="1"/>
</dbReference>
<gene>
    <name evidence="3" type="ORF">EO081_11385</name>
</gene>
<dbReference type="NCBIfam" id="TIGR00251">
    <property type="entry name" value="DUF167 family protein"/>
    <property type="match status" value="1"/>
</dbReference>
<sequence length="103" mass="10725">MRAGAAWSPDAHGIRIAVRVTPRSSREAFGGSDAEHFSARLTAPPVEGAANAALVQLVARSFGVPKRAVTLVAGDTARLKRLRVEGDTAALEQTAATLYATKA</sequence>
<name>A0A4Q2IQ05_9SPHN</name>
<dbReference type="OrthoDB" id="9801972at2"/>
<dbReference type="Gene3D" id="3.30.1200.10">
    <property type="entry name" value="YggU-like"/>
    <property type="match status" value="1"/>
</dbReference>
<organism evidence="3 4">
    <name type="scientific">Sphingomonas desiccabilis</name>
    <dbReference type="NCBI Taxonomy" id="429134"/>
    <lineage>
        <taxon>Bacteria</taxon>
        <taxon>Pseudomonadati</taxon>
        <taxon>Pseudomonadota</taxon>
        <taxon>Alphaproteobacteria</taxon>
        <taxon>Sphingomonadales</taxon>
        <taxon>Sphingomonadaceae</taxon>
        <taxon>Sphingomonas</taxon>
    </lineage>
</organism>
<dbReference type="Proteomes" id="UP000292347">
    <property type="component" value="Unassembled WGS sequence"/>
</dbReference>
<dbReference type="InterPro" id="IPR003746">
    <property type="entry name" value="DUF167"/>
</dbReference>
<dbReference type="PANTHER" id="PTHR13420">
    <property type="entry name" value="UPF0235 PROTEIN C15ORF40"/>
    <property type="match status" value="1"/>
</dbReference>
<proteinExistence type="inferred from homology"/>
<evidence type="ECO:0000256" key="2">
    <source>
        <dbReference type="HAMAP-Rule" id="MF_00634"/>
    </source>
</evidence>
<dbReference type="AlphaFoldDB" id="A0A4Q2IQ05"/>
<dbReference type="RefSeq" id="WP_129342028.1">
    <property type="nucleotide sequence ID" value="NZ_JACIDD010000002.1"/>
</dbReference>
<protein>
    <recommendedName>
        <fullName evidence="2">UPF0235 protein EO081_11385</fullName>
    </recommendedName>
</protein>
<evidence type="ECO:0000313" key="4">
    <source>
        <dbReference type="Proteomes" id="UP000292347"/>
    </source>
</evidence>
<dbReference type="InterPro" id="IPR036591">
    <property type="entry name" value="YggU-like_sf"/>
</dbReference>